<dbReference type="Proteomes" id="UP000680656">
    <property type="component" value="Chromosome"/>
</dbReference>
<gene>
    <name evidence="1" type="ORF">KHC33_11825</name>
</gene>
<name>A0A8E7EIF2_9EURY</name>
<dbReference type="GeneID" id="65565775"/>
<dbReference type="EMBL" id="CP075546">
    <property type="protein sequence ID" value="QVV88019.1"/>
    <property type="molecule type" value="Genomic_DNA"/>
</dbReference>
<evidence type="ECO:0000313" key="2">
    <source>
        <dbReference type="Proteomes" id="UP000680656"/>
    </source>
</evidence>
<sequence length="183" mass="21026">MRLCSTNLLITSILLFTLTGILPCYGEDIGMSGNFTENDSEFLFMMNQYWIPDLYEIKGRIDNSVSYTIPDMLNLSVEYANIRLKKNLNETHSYNVSPDLVYLRSAYNQTVQSELVKLNLLPALNRSDPQYVTRVSGVTAQLSLYGAWLEYQVMQRYSVQNRTFPELAKVPADEFFKIMGNMT</sequence>
<proteinExistence type="predicted"/>
<reference evidence="1 2" key="1">
    <citation type="submission" date="2021-05" db="EMBL/GenBank/DDBJ databases">
        <title>A novel Methanospirillum isolate from a pyrite-forming mixed culture.</title>
        <authorList>
            <person name="Bunk B."/>
            <person name="Sproer C."/>
            <person name="Spring S."/>
            <person name="Pester M."/>
        </authorList>
    </citation>
    <scope>NUCLEOTIDE SEQUENCE [LARGE SCALE GENOMIC DNA]</scope>
    <source>
        <strain evidence="1 2">J.3.6.1-F.2.7.3</strain>
    </source>
</reference>
<protein>
    <submittedName>
        <fullName evidence="1">Uncharacterized protein</fullName>
    </submittedName>
</protein>
<dbReference type="AlphaFoldDB" id="A0A8E7EIF2"/>
<keyword evidence="2" id="KW-1185">Reference proteome</keyword>
<evidence type="ECO:0000313" key="1">
    <source>
        <dbReference type="EMBL" id="QVV88019.1"/>
    </source>
</evidence>
<dbReference type="KEGG" id="mrtj:KHC33_11825"/>
<dbReference type="RefSeq" id="WP_214418836.1">
    <property type="nucleotide sequence ID" value="NZ_CP075546.1"/>
</dbReference>
<accession>A0A8E7EIF2</accession>
<organism evidence="1 2">
    <name type="scientific">Methanospirillum purgamenti</name>
    <dbReference type="NCBI Taxonomy" id="2834276"/>
    <lineage>
        <taxon>Archaea</taxon>
        <taxon>Methanobacteriati</taxon>
        <taxon>Methanobacteriota</taxon>
        <taxon>Stenosarchaea group</taxon>
        <taxon>Methanomicrobia</taxon>
        <taxon>Methanomicrobiales</taxon>
        <taxon>Methanospirillaceae</taxon>
        <taxon>Methanospirillum</taxon>
    </lineage>
</organism>